<proteinExistence type="predicted"/>
<feature type="signal peptide" evidence="1">
    <location>
        <begin position="1"/>
        <end position="20"/>
    </location>
</feature>
<keyword evidence="1" id="KW-0732">Signal</keyword>
<dbReference type="Proteomes" id="UP000267223">
    <property type="component" value="Unassembled WGS sequence"/>
</dbReference>
<dbReference type="EMBL" id="RJJR01000012">
    <property type="protein sequence ID" value="RNI34928.1"/>
    <property type="molecule type" value="Genomic_DNA"/>
</dbReference>
<dbReference type="RefSeq" id="WP_123121482.1">
    <property type="nucleotide sequence ID" value="NZ_RJJR01000012.1"/>
</dbReference>
<keyword evidence="3" id="KW-1185">Reference proteome</keyword>
<dbReference type="AlphaFoldDB" id="A0A3M9ND75"/>
<evidence type="ECO:0000313" key="2">
    <source>
        <dbReference type="EMBL" id="RNI34928.1"/>
    </source>
</evidence>
<organism evidence="2 3">
    <name type="scientific">Hanamia caeni</name>
    <dbReference type="NCBI Taxonomy" id="2294116"/>
    <lineage>
        <taxon>Bacteria</taxon>
        <taxon>Pseudomonadati</taxon>
        <taxon>Bacteroidota</taxon>
        <taxon>Chitinophagia</taxon>
        <taxon>Chitinophagales</taxon>
        <taxon>Chitinophagaceae</taxon>
        <taxon>Hanamia</taxon>
    </lineage>
</organism>
<sequence>MKMKIFLSLMLSFFFAAAHSQIFIGKGSIEYEVKADIKKTMGNNNWEEMLKDKLPRFKTGYFTLTFDKDQSIYKFDHWGAPKLPDFMLQGEDEEKYFFNYATGKYSMQKNVEGSILTIADSIPKLKWKLVNENREIAGFNCRKAYAVMLDSVYVFAFYTEEITLPGGPATFHGLPGTIMGITVPRLYTSWIATKVMVNGVDAASIKPIESKKSISLNDLTTIIKDRFKDWYSSDDPEENKEIQQRKAIFLWQTLL</sequence>
<name>A0A3M9ND75_9BACT</name>
<accession>A0A3M9ND75</accession>
<gene>
    <name evidence="2" type="ORF">EFY79_14760</name>
</gene>
<dbReference type="NCBIfam" id="TIGR01200">
    <property type="entry name" value="GLPGLI"/>
    <property type="match status" value="1"/>
</dbReference>
<reference evidence="2 3" key="1">
    <citation type="submission" date="2018-11" db="EMBL/GenBank/DDBJ databases">
        <title>Draft genome sequence of Ferruginibacter sp. BO-59.</title>
        <authorList>
            <person name="Im W.T."/>
        </authorList>
    </citation>
    <scope>NUCLEOTIDE SEQUENCE [LARGE SCALE GENOMIC DNA]</scope>
    <source>
        <strain evidence="2 3">BO-59</strain>
    </source>
</reference>
<evidence type="ECO:0000256" key="1">
    <source>
        <dbReference type="SAM" id="SignalP"/>
    </source>
</evidence>
<evidence type="ECO:0000313" key="3">
    <source>
        <dbReference type="Proteomes" id="UP000267223"/>
    </source>
</evidence>
<protein>
    <submittedName>
        <fullName evidence="2">GLPGLI family protein</fullName>
    </submittedName>
</protein>
<comment type="caution">
    <text evidence="2">The sequence shown here is derived from an EMBL/GenBank/DDBJ whole genome shotgun (WGS) entry which is preliminary data.</text>
</comment>
<feature type="chain" id="PRO_5018034277" evidence="1">
    <location>
        <begin position="21"/>
        <end position="255"/>
    </location>
</feature>
<dbReference type="OrthoDB" id="1440774at2"/>
<dbReference type="InterPro" id="IPR005901">
    <property type="entry name" value="GLPGLI"/>
</dbReference>